<name>A0A8T2N4P4_9TELE</name>
<protein>
    <submittedName>
        <fullName evidence="1">Uncharacterized protein</fullName>
    </submittedName>
</protein>
<evidence type="ECO:0000313" key="1">
    <source>
        <dbReference type="EMBL" id="KAG9334886.1"/>
    </source>
</evidence>
<organism evidence="1 2">
    <name type="scientific">Albula glossodonta</name>
    <name type="common">roundjaw bonefish</name>
    <dbReference type="NCBI Taxonomy" id="121402"/>
    <lineage>
        <taxon>Eukaryota</taxon>
        <taxon>Metazoa</taxon>
        <taxon>Chordata</taxon>
        <taxon>Craniata</taxon>
        <taxon>Vertebrata</taxon>
        <taxon>Euteleostomi</taxon>
        <taxon>Actinopterygii</taxon>
        <taxon>Neopterygii</taxon>
        <taxon>Teleostei</taxon>
        <taxon>Albuliformes</taxon>
        <taxon>Albulidae</taxon>
        <taxon>Albula</taxon>
    </lineage>
</organism>
<reference evidence="1" key="1">
    <citation type="thesis" date="2021" institute="BYU ScholarsArchive" country="Provo, UT, USA">
        <title>Applications of and Algorithms for Genome Assembly and Genomic Analyses with an Emphasis on Marine Teleosts.</title>
        <authorList>
            <person name="Pickett B.D."/>
        </authorList>
    </citation>
    <scope>NUCLEOTIDE SEQUENCE</scope>
    <source>
        <strain evidence="1">HI-2016</strain>
    </source>
</reference>
<gene>
    <name evidence="1" type="ORF">JZ751_006366</name>
</gene>
<proteinExistence type="predicted"/>
<comment type="caution">
    <text evidence="1">The sequence shown here is derived from an EMBL/GenBank/DDBJ whole genome shotgun (WGS) entry which is preliminary data.</text>
</comment>
<keyword evidence="2" id="KW-1185">Reference proteome</keyword>
<dbReference type="Proteomes" id="UP000824540">
    <property type="component" value="Unassembled WGS sequence"/>
</dbReference>
<dbReference type="EMBL" id="JAFBMS010000135">
    <property type="protein sequence ID" value="KAG9334886.1"/>
    <property type="molecule type" value="Genomic_DNA"/>
</dbReference>
<dbReference type="AlphaFoldDB" id="A0A8T2N4P4"/>
<accession>A0A8T2N4P4</accession>
<sequence>MSICVIQRFRALQLSIARFHVYTALSYAQNLEADAGGAAGLDFVQVSEEVEARSPPAVIELALGQHAQQGGLPRVHIPQHCYPQVKELHLHLLIIWDFSDKNLSDFPGDIGVGEKPYFSAILRRVLSDALMSSSDRPTSSPLSSTPIWYTASPRPSWRRHFICVAKCSKRAGEGSVQRYVRGVCHSRTLNTPDHHASTSRSCRLAHLMQYAGNNRPKQLSSSYTSLLRLPLYSDAEGLQGEGKEECK</sequence>
<evidence type="ECO:0000313" key="2">
    <source>
        <dbReference type="Proteomes" id="UP000824540"/>
    </source>
</evidence>